<dbReference type="Pfam" id="PF23598">
    <property type="entry name" value="LRR_14"/>
    <property type="match status" value="1"/>
</dbReference>
<dbReference type="SMART" id="SM00364">
    <property type="entry name" value="LRR_BAC"/>
    <property type="match status" value="10"/>
</dbReference>
<dbReference type="Pfam" id="PF23010">
    <property type="entry name" value="RA_3"/>
    <property type="match status" value="1"/>
</dbReference>
<feature type="compositionally biased region" description="Polar residues" evidence="13">
    <location>
        <begin position="562"/>
        <end position="571"/>
    </location>
</feature>
<comment type="similarity">
    <text evidence="2">Belongs to the adenylyl cyclase class-3 family.</text>
</comment>
<dbReference type="EMBL" id="JAVHJL010000006">
    <property type="protein sequence ID" value="KAK6501957.1"/>
    <property type="molecule type" value="Genomic_DNA"/>
</dbReference>
<feature type="compositionally biased region" description="Polar residues" evidence="13">
    <location>
        <begin position="305"/>
        <end position="324"/>
    </location>
</feature>
<dbReference type="GO" id="GO:0035556">
    <property type="term" value="P:intracellular signal transduction"/>
    <property type="evidence" value="ECO:0007669"/>
    <property type="project" value="InterPro"/>
</dbReference>
<evidence type="ECO:0000256" key="10">
    <source>
        <dbReference type="ARBA" id="ARBA00023239"/>
    </source>
</evidence>
<feature type="compositionally biased region" description="Basic and acidic residues" evidence="13">
    <location>
        <begin position="182"/>
        <end position="200"/>
    </location>
</feature>
<dbReference type="Gene3D" id="3.80.10.10">
    <property type="entry name" value="Ribonuclease Inhibitor"/>
    <property type="match status" value="3"/>
</dbReference>
<feature type="region of interest" description="Disordered" evidence="13">
    <location>
        <begin position="2267"/>
        <end position="2295"/>
    </location>
</feature>
<dbReference type="GO" id="GO:0046872">
    <property type="term" value="F:metal ion binding"/>
    <property type="evidence" value="ECO:0007669"/>
    <property type="project" value="UniProtKB-KW"/>
</dbReference>
<feature type="compositionally biased region" description="Polar residues" evidence="13">
    <location>
        <begin position="236"/>
        <end position="254"/>
    </location>
</feature>
<dbReference type="GO" id="GO:0006171">
    <property type="term" value="P:cAMP biosynthetic process"/>
    <property type="evidence" value="ECO:0007669"/>
    <property type="project" value="UniProtKB-KW"/>
</dbReference>
<dbReference type="SMART" id="SM00332">
    <property type="entry name" value="PP2Cc"/>
    <property type="match status" value="1"/>
</dbReference>
<keyword evidence="5" id="KW-0433">Leucine-rich repeat</keyword>
<evidence type="ECO:0000259" key="14">
    <source>
        <dbReference type="PROSITE" id="PS50125"/>
    </source>
</evidence>
<evidence type="ECO:0000256" key="5">
    <source>
        <dbReference type="ARBA" id="ARBA00022614"/>
    </source>
</evidence>
<protein>
    <recommendedName>
        <fullName evidence="4">Adenylate cyclase</fullName>
        <ecNumber evidence="3">4.6.1.1</ecNumber>
    </recommendedName>
    <alternativeName>
        <fullName evidence="11">ATP pyrophosphate-lyase</fullName>
    </alternativeName>
    <alternativeName>
        <fullName evidence="12">Adenylyl cyclase</fullName>
    </alternativeName>
</protein>
<gene>
    <name evidence="17" type="primary">CYR1</name>
    <name evidence="17" type="ORF">TWF481_009775</name>
</gene>
<dbReference type="Pfam" id="PF00211">
    <property type="entry name" value="Guanylate_cyc"/>
    <property type="match status" value="1"/>
</dbReference>
<keyword evidence="10" id="KW-0456">Lyase</keyword>
<feature type="region of interest" description="Disordered" evidence="13">
    <location>
        <begin position="1281"/>
        <end position="1309"/>
    </location>
</feature>
<evidence type="ECO:0000256" key="2">
    <source>
        <dbReference type="ARBA" id="ARBA00005381"/>
    </source>
</evidence>
<evidence type="ECO:0000256" key="11">
    <source>
        <dbReference type="ARBA" id="ARBA00032597"/>
    </source>
</evidence>
<feature type="compositionally biased region" description="Low complexity" evidence="13">
    <location>
        <begin position="414"/>
        <end position="427"/>
    </location>
</feature>
<keyword evidence="8" id="KW-0460">Magnesium</keyword>
<evidence type="ECO:0000256" key="12">
    <source>
        <dbReference type="ARBA" id="ARBA00032637"/>
    </source>
</evidence>
<comment type="catalytic activity">
    <reaction evidence="1">
        <text>ATP = 3',5'-cyclic AMP + diphosphate</text>
        <dbReference type="Rhea" id="RHEA:15389"/>
        <dbReference type="ChEBI" id="CHEBI:30616"/>
        <dbReference type="ChEBI" id="CHEBI:33019"/>
        <dbReference type="ChEBI" id="CHEBI:58165"/>
        <dbReference type="EC" id="4.6.1.1"/>
    </reaction>
</comment>
<dbReference type="PROSITE" id="PS51746">
    <property type="entry name" value="PPM_2"/>
    <property type="match status" value="1"/>
</dbReference>
<feature type="region of interest" description="Disordered" evidence="13">
    <location>
        <begin position="363"/>
        <end position="435"/>
    </location>
</feature>
<dbReference type="CDD" id="cd17214">
    <property type="entry name" value="RA_CYR1_like"/>
    <property type="match status" value="1"/>
</dbReference>
<dbReference type="InterPro" id="IPR055414">
    <property type="entry name" value="LRR_R13L4/SHOC2-like"/>
</dbReference>
<evidence type="ECO:0000256" key="1">
    <source>
        <dbReference type="ARBA" id="ARBA00001593"/>
    </source>
</evidence>
<feature type="region of interest" description="Disordered" evidence="13">
    <location>
        <begin position="515"/>
        <end position="708"/>
    </location>
</feature>
<feature type="compositionally biased region" description="Basic and acidic residues" evidence="13">
    <location>
        <begin position="1860"/>
        <end position="1875"/>
    </location>
</feature>
<feature type="region of interest" description="Disordered" evidence="13">
    <location>
        <begin position="174"/>
        <end position="342"/>
    </location>
</feature>
<dbReference type="InterPro" id="IPR000159">
    <property type="entry name" value="RA_dom"/>
</dbReference>
<dbReference type="FunFam" id="3.80.10.10:FF:000305">
    <property type="entry name" value="Adenylate cyclase AcyA"/>
    <property type="match status" value="1"/>
</dbReference>
<feature type="region of interest" description="Disordered" evidence="13">
    <location>
        <begin position="735"/>
        <end position="785"/>
    </location>
</feature>
<reference evidence="17 18" key="1">
    <citation type="submission" date="2023-08" db="EMBL/GenBank/DDBJ databases">
        <authorList>
            <person name="Palmer J.M."/>
        </authorList>
    </citation>
    <scope>NUCLEOTIDE SEQUENCE [LARGE SCALE GENOMIC DNA]</scope>
    <source>
        <strain evidence="17 18">TWF481</strain>
    </source>
</reference>
<feature type="compositionally biased region" description="Low complexity" evidence="13">
    <location>
        <begin position="98"/>
        <end position="126"/>
    </location>
</feature>
<sequence>MEQYSVTGRFLSLCDQTRNWTGSIRSEHTSLLNLRTVYPLSSETLYAYLLEERERESWWEKEKERQEEEMSGKRKLISAPVLETTTNPLVQKHAQNQHTHPASQSHHAHSLSISSNSSALSTGNQSYLESPTSLFPSDQSFAARPSISLGGSITPTASGRHGSFAAFNMSSLFSRGKQGSSSEKDLKIAAPRPRVERQESHNISPGSAYPPAAQAQAASQARSSSNTTAASSSTAIHRTNSISEKPGSSSSDASNYFPYQPLFHSRDDSQDSSSSSFPYGMNMAPLGDHRRDLKVLQGPGGGANGYSSSNPTLTQTPPSASPTGQAWKAVHHSSSFGSNPHDSSFGGVSSVLDDMAKLSGSPEFKQSDIFSPLNMDDSPQAGRNGSGHPGSMDFGYSGNSIDGYFTPGDDRRPSVASVNTTASSTGSKTSLGKRLNGKLHGIFGDTEGGHHNIIHHPHPQHSSTIPITPPPVSQSDTNLPGNKLHHAPTAPDIQTFGEARIQPELVHDRHRYHRDEQNVDPKSSAHNFFNKKGKTPGKPSSSRDYDGGASDRELPQHRRDLFSSSYGNSTTNLPRASSPSPSLRSLNSGMGSISSAAGHTASSAGGEKATKRSFLKGMLKGRDKKAKDEEPDANIMSPVAPRKDRHPSIKVGEPVPSSARGIRQEVPKRGTTAPLTTLGNTTPSSSKTKKRGDSFEKPFGKDAGKYHNVVPPETTGNLLDIFDLTNMEGIVKQSSVPVHSSASEASKPKQKQETHGSWNAPDSWAVGGRQQKVAEAHPQEEVEEIPEEILRKQSLSQFCIRVFRVDGSFTTLSSNINSTVTDLLHQLGKKSFLQDDLSNYVIILRKGELARILGSNERPLIMQKKLLEQVGYSDEDRVDEIGREDNSYLCRFTFLPSRVSGHSLDPDTGFNNYKYNHVDLSGRNLLTIPIAFYHKANEISSLNLSRNLSLQVPQDFIQACTNLKEVKFRNNEAWDLPSSFAHISRLTYMDISNNRLKNLSNARLHRHESLVALKMANNRIHELPEEFSKFHNLRGLNVASNYLSAVPPLVSKLVTLVELDLSFNKIKEIPEEISSLKALERLILSHNQIAGELPAGLAGLRALKELDIRHNNLTSVDVLGELDRLETLYSGHNEISSFTCGFERIRTLHLNSSKVTAFAIKSITPTLTYLNLSDNKMTALADNFCDMLPNLEKLVLDKNKINSLPPQIGKLKKLIQLSCASNHLTTLPLEIGQLIDLRVLDLHDNDIAKLPSEIWSMISLTSLNLSSNVLTAFPKLQTTQVPAVQSQPANDTAQSADNNDAGSPNAASRKGSFASVNALRKASIASKGSDVSTVVGTGTFTPQSRKDSTASSRIANTFASSLRFLYVADNRLGDEVFDEVSLLSELRVLNLSYNRIYDIPSRALTKLVWLNELYLSGNELTSLPTDDLEHISSLKVLHLNSNKFQTLPAELGKIRRLHVLDVGSNALKYNISNWPYDWNWNWNLELRYLNLSGNRRLEIKANFATNGLREQQQSFTDFNALKSLRVLGLMDVTTTNPSFPDQSEDCRVRTSGTQIKNMMYGMADSLGRSEHLSMVDMVVPRFRGNEDEVLFGFYDGQTLPHSGSKVAKFLQEQTIFYLTEEMRKLRAEETPAAALRRAFLAMNRELMLTGLATHEEKSHSPRDRHRGTNAGVQTNLTRDDIQLGATAALVYIKEHDMYITNVGDAMGLLVQTSGEYKLLTKKHDPLSPSELERIRDAGGYVSRSGRVNDHLEISRAFGYLQLIPSVQACPSVEQWKITEADEFLILASKELWDHMSYQTAVYIANQEKGDLMLAAQKLRDFAIGYGATNKIMVMIVEVGGLVKQRRRVGRSTSIVTGMDDDPRQRGARPRKGDLEDDSRWRKFGREIPPPEVDVCLVFTDIKGSTLLWETFPIAMRSAIKSHNDIMREQLRLVGGYEVKTEGDAFMVAFPTVTSALLWTFNVQCTLLSYEAWPPEILRSQQCAEVWASDANGDKSLVYRGLSVRMGIHFGQPVCERDPITKRMDYFGPMVNRAARIEGVADGGQIAVSMDYLTELKKVDAMYPPEETATASKPNDSFGDVTYEDSIRNDLRNLRNANGWIIKPLGEKKLKGLENPEIISLMIPPSLAGRESDKLIEKSPPSETGLTPEMVLPLYDCTLRLEKLCSQLNSAGLMSQFILDGQYSKDMLQKKIQEGGTDPRILEFVEYIVTRIESSITTLYLRSIMKNVPNVEDNSQQESGLAFGSSITSILSSLRVLLESDPRLQIAKSATSSRSNSNASAVDSTATDDFPSEDYDDCEINEAPFANV</sequence>
<dbReference type="SUPFAM" id="SSF55073">
    <property type="entry name" value="Nucleotide cyclase"/>
    <property type="match status" value="1"/>
</dbReference>
<dbReference type="InterPro" id="IPR032675">
    <property type="entry name" value="LRR_dom_sf"/>
</dbReference>
<dbReference type="SMART" id="SM00369">
    <property type="entry name" value="LRR_TYP"/>
    <property type="match status" value="12"/>
</dbReference>
<dbReference type="SMART" id="SM00365">
    <property type="entry name" value="LRR_SD22"/>
    <property type="match status" value="8"/>
</dbReference>
<dbReference type="SMART" id="SM00044">
    <property type="entry name" value="CYCc"/>
    <property type="match status" value="1"/>
</dbReference>
<dbReference type="Proteomes" id="UP001370758">
    <property type="component" value="Unassembled WGS sequence"/>
</dbReference>
<evidence type="ECO:0000256" key="3">
    <source>
        <dbReference type="ARBA" id="ARBA00012201"/>
    </source>
</evidence>
<feature type="domain" description="PPM-type phosphatase" evidence="16">
    <location>
        <begin position="1559"/>
        <end position="1838"/>
    </location>
</feature>
<comment type="caution">
    <text evidence="17">The sequence shown here is derived from an EMBL/GenBank/DDBJ whole genome shotgun (WGS) entry which is preliminary data.</text>
</comment>
<feature type="domain" description="Guanylate cyclase" evidence="14">
    <location>
        <begin position="1895"/>
        <end position="2037"/>
    </location>
</feature>
<dbReference type="Pfam" id="PF13855">
    <property type="entry name" value="LRR_8"/>
    <property type="match status" value="1"/>
</dbReference>
<dbReference type="Gene3D" id="3.30.70.1230">
    <property type="entry name" value="Nucleotide cyclase"/>
    <property type="match status" value="1"/>
</dbReference>
<feature type="compositionally biased region" description="Polar residues" evidence="13">
    <location>
        <begin position="332"/>
        <end position="342"/>
    </location>
</feature>
<feature type="region of interest" description="Disordered" evidence="13">
    <location>
        <begin position="1852"/>
        <end position="1875"/>
    </location>
</feature>
<evidence type="ECO:0000256" key="13">
    <source>
        <dbReference type="SAM" id="MobiDB-lite"/>
    </source>
</evidence>
<feature type="compositionally biased region" description="Low complexity" evidence="13">
    <location>
        <begin position="670"/>
        <end position="683"/>
    </location>
</feature>
<dbReference type="PANTHER" id="PTHR48051:SF1">
    <property type="entry name" value="RAS SUPPRESSOR PROTEIN 1"/>
    <property type="match status" value="1"/>
</dbReference>
<dbReference type="CDD" id="cd07302">
    <property type="entry name" value="CHD"/>
    <property type="match status" value="1"/>
</dbReference>
<dbReference type="InterPro" id="IPR050216">
    <property type="entry name" value="LRR_domain-containing"/>
</dbReference>
<feature type="compositionally biased region" description="Low complexity" evidence="13">
    <location>
        <begin position="572"/>
        <end position="606"/>
    </location>
</feature>
<dbReference type="SUPFAM" id="SSF52058">
    <property type="entry name" value="L domain-like"/>
    <property type="match status" value="2"/>
</dbReference>
<feature type="compositionally biased region" description="Basic and acidic residues" evidence="13">
    <location>
        <begin position="691"/>
        <end position="705"/>
    </location>
</feature>
<feature type="compositionally biased region" description="Polar residues" evidence="13">
    <location>
        <begin position="735"/>
        <end position="744"/>
    </location>
</feature>
<feature type="compositionally biased region" description="Polar residues" evidence="13">
    <location>
        <begin position="1281"/>
        <end position="1306"/>
    </location>
</feature>
<dbReference type="SMART" id="SM00314">
    <property type="entry name" value="RA"/>
    <property type="match status" value="1"/>
</dbReference>
<evidence type="ECO:0000313" key="18">
    <source>
        <dbReference type="Proteomes" id="UP001370758"/>
    </source>
</evidence>
<evidence type="ECO:0000259" key="16">
    <source>
        <dbReference type="PROSITE" id="PS51746"/>
    </source>
</evidence>
<keyword evidence="18" id="KW-1185">Reference proteome</keyword>
<proteinExistence type="inferred from homology"/>
<evidence type="ECO:0000256" key="6">
    <source>
        <dbReference type="ARBA" id="ARBA00022723"/>
    </source>
</evidence>
<feature type="region of interest" description="Disordered" evidence="13">
    <location>
        <begin position="94"/>
        <end position="131"/>
    </location>
</feature>
<keyword evidence="6" id="KW-0479">Metal-binding</keyword>
<dbReference type="InterPro" id="IPR055071">
    <property type="entry name" value="RA_PHLPP-like"/>
</dbReference>
<dbReference type="PROSITE" id="PS50200">
    <property type="entry name" value="RA"/>
    <property type="match status" value="1"/>
</dbReference>
<accession>A0AAV9W6X4</accession>
<organism evidence="17 18">
    <name type="scientific">Arthrobotrys musiformis</name>
    <dbReference type="NCBI Taxonomy" id="47236"/>
    <lineage>
        <taxon>Eukaryota</taxon>
        <taxon>Fungi</taxon>
        <taxon>Dikarya</taxon>
        <taxon>Ascomycota</taxon>
        <taxon>Pezizomycotina</taxon>
        <taxon>Orbiliomycetes</taxon>
        <taxon>Orbiliales</taxon>
        <taxon>Orbiliaceae</taxon>
        <taxon>Arthrobotrys</taxon>
    </lineage>
</organism>
<evidence type="ECO:0000256" key="8">
    <source>
        <dbReference type="ARBA" id="ARBA00022842"/>
    </source>
</evidence>
<dbReference type="InterPro" id="IPR001611">
    <property type="entry name" value="Leu-rich_rpt"/>
</dbReference>
<dbReference type="InterPro" id="IPR029787">
    <property type="entry name" value="Nucleotide_cyclase"/>
</dbReference>
<dbReference type="InterPro" id="IPR036457">
    <property type="entry name" value="PPM-type-like_dom_sf"/>
</dbReference>
<evidence type="ECO:0000256" key="9">
    <source>
        <dbReference type="ARBA" id="ARBA00022998"/>
    </source>
</evidence>
<keyword evidence="7" id="KW-0677">Repeat</keyword>
<feature type="compositionally biased region" description="Low complexity" evidence="13">
    <location>
        <begin position="2267"/>
        <end position="2283"/>
    </location>
</feature>
<dbReference type="PANTHER" id="PTHR48051">
    <property type="match status" value="1"/>
</dbReference>
<dbReference type="GO" id="GO:0004016">
    <property type="term" value="F:adenylate cyclase activity"/>
    <property type="evidence" value="ECO:0007669"/>
    <property type="project" value="UniProtKB-EC"/>
</dbReference>
<evidence type="ECO:0000256" key="7">
    <source>
        <dbReference type="ARBA" id="ARBA00022737"/>
    </source>
</evidence>
<feature type="compositionally biased region" description="Low complexity" evidence="13">
    <location>
        <begin position="204"/>
        <end position="235"/>
    </location>
</feature>
<feature type="domain" description="Ras-associating" evidence="15">
    <location>
        <begin position="796"/>
        <end position="887"/>
    </location>
</feature>
<dbReference type="EC" id="4.6.1.1" evidence="3"/>
<keyword evidence="9" id="KW-0115">cAMP biosynthesis</keyword>
<dbReference type="CDD" id="cd00143">
    <property type="entry name" value="PP2Cc"/>
    <property type="match status" value="1"/>
</dbReference>
<dbReference type="InterPro" id="IPR003591">
    <property type="entry name" value="Leu-rich_rpt_typical-subtyp"/>
</dbReference>
<dbReference type="Pfam" id="PF00481">
    <property type="entry name" value="PP2C"/>
    <property type="match status" value="1"/>
</dbReference>
<dbReference type="InterPro" id="IPR001932">
    <property type="entry name" value="PPM-type_phosphatase-like_dom"/>
</dbReference>
<dbReference type="PROSITE" id="PS50125">
    <property type="entry name" value="GUANYLATE_CYCLASE_2"/>
    <property type="match status" value="1"/>
</dbReference>
<feature type="region of interest" description="Disordered" evidence="13">
    <location>
        <begin position="455"/>
        <end position="494"/>
    </location>
</feature>
<dbReference type="FunFam" id="3.80.10.10:FF:000220">
    <property type="entry name" value="Adenylate cyclase AcyA"/>
    <property type="match status" value="1"/>
</dbReference>
<dbReference type="SUPFAM" id="SSF81606">
    <property type="entry name" value="PP2C-like"/>
    <property type="match status" value="1"/>
</dbReference>
<dbReference type="GO" id="GO:0005737">
    <property type="term" value="C:cytoplasm"/>
    <property type="evidence" value="ECO:0007669"/>
    <property type="project" value="TreeGrafter"/>
</dbReference>
<evidence type="ECO:0000313" key="17">
    <source>
        <dbReference type="EMBL" id="KAK6501957.1"/>
    </source>
</evidence>
<dbReference type="InterPro" id="IPR001054">
    <property type="entry name" value="A/G_cyclase"/>
</dbReference>
<dbReference type="PROSITE" id="PS51450">
    <property type="entry name" value="LRR"/>
    <property type="match status" value="7"/>
</dbReference>
<feature type="compositionally biased region" description="Basic and acidic residues" evidence="13">
    <location>
        <begin position="541"/>
        <end position="561"/>
    </location>
</feature>
<name>A0AAV9W6X4_9PEZI</name>
<evidence type="ECO:0000259" key="15">
    <source>
        <dbReference type="PROSITE" id="PS50200"/>
    </source>
</evidence>
<evidence type="ECO:0000256" key="4">
    <source>
        <dbReference type="ARBA" id="ARBA00021420"/>
    </source>
</evidence>
<dbReference type="Gene3D" id="3.60.40.10">
    <property type="entry name" value="PPM-type phosphatase domain"/>
    <property type="match status" value="1"/>
</dbReference>